<dbReference type="Gene3D" id="1.10.150.450">
    <property type="match status" value="1"/>
</dbReference>
<dbReference type="PANTHER" id="PTHR12725">
    <property type="entry name" value="HALOACID DEHALOGENASE-LIKE HYDROLASE"/>
    <property type="match status" value="1"/>
</dbReference>
<sequence length="215" mass="23607">MVAQHFEHIDTWVFDLDNTLYHPSADLFGLMDPKFAAYVMRVTGFDAARAAQLAIDYWHSHGSTMAGLMEEHNVDPHHFLAEVHDIDISHLTTDPALAEAIGTLPGRKIVYTNGSNHHAARVLNARGLTHAFDAVFGIEEAALTPKPHAQSFATVFGRAGVTPTTAAMFEDEARNLVVPHDLGMRTVHVHETPLDAAHVHHGTDNLTAFLSQVLR</sequence>
<name>A0A1I6GLG7_9RHOB</name>
<evidence type="ECO:0000313" key="2">
    <source>
        <dbReference type="Proteomes" id="UP000199478"/>
    </source>
</evidence>
<dbReference type="NCBIfam" id="TIGR01509">
    <property type="entry name" value="HAD-SF-IA-v3"/>
    <property type="match status" value="1"/>
</dbReference>
<gene>
    <name evidence="1" type="ORF">SAMN04488005_1853</name>
</gene>
<dbReference type="EMBL" id="FOYP01000001">
    <property type="protein sequence ID" value="SFR43034.1"/>
    <property type="molecule type" value="Genomic_DNA"/>
</dbReference>
<dbReference type="SFLD" id="SFLDG01129">
    <property type="entry name" value="C1.5:_HAD__Beta-PGM__Phosphata"/>
    <property type="match status" value="1"/>
</dbReference>
<dbReference type="Pfam" id="PF00702">
    <property type="entry name" value="Hydrolase"/>
    <property type="match status" value="1"/>
</dbReference>
<organism evidence="1 2">
    <name type="scientific">Yoonia tamlensis</name>
    <dbReference type="NCBI Taxonomy" id="390270"/>
    <lineage>
        <taxon>Bacteria</taxon>
        <taxon>Pseudomonadati</taxon>
        <taxon>Pseudomonadota</taxon>
        <taxon>Alphaproteobacteria</taxon>
        <taxon>Rhodobacterales</taxon>
        <taxon>Paracoccaceae</taxon>
        <taxon>Yoonia</taxon>
    </lineage>
</organism>
<dbReference type="STRING" id="390270.SAMN04488005_1853"/>
<reference evidence="2" key="1">
    <citation type="submission" date="2016-10" db="EMBL/GenBank/DDBJ databases">
        <authorList>
            <person name="Varghese N."/>
            <person name="Submissions S."/>
        </authorList>
    </citation>
    <scope>NUCLEOTIDE SEQUENCE [LARGE SCALE GENOMIC DNA]</scope>
    <source>
        <strain evidence="2">DSM 26879</strain>
    </source>
</reference>
<keyword evidence="1" id="KW-0378">Hydrolase</keyword>
<dbReference type="Proteomes" id="UP000199478">
    <property type="component" value="Unassembled WGS sequence"/>
</dbReference>
<dbReference type="SFLD" id="SFLDS00003">
    <property type="entry name" value="Haloacid_Dehalogenase"/>
    <property type="match status" value="1"/>
</dbReference>
<accession>A0A1I6GLG7</accession>
<dbReference type="RefSeq" id="WP_090199228.1">
    <property type="nucleotide sequence ID" value="NZ_FOYP01000001.1"/>
</dbReference>
<evidence type="ECO:0000313" key="1">
    <source>
        <dbReference type="EMBL" id="SFR43034.1"/>
    </source>
</evidence>
<dbReference type="InterPro" id="IPR006439">
    <property type="entry name" value="HAD-SF_hydro_IA"/>
</dbReference>
<dbReference type="InterPro" id="IPR010237">
    <property type="entry name" value="Pyr-5-nucltdase"/>
</dbReference>
<dbReference type="SUPFAM" id="SSF56784">
    <property type="entry name" value="HAD-like"/>
    <property type="match status" value="1"/>
</dbReference>
<proteinExistence type="predicted"/>
<dbReference type="GO" id="GO:0016787">
    <property type="term" value="F:hydrolase activity"/>
    <property type="evidence" value="ECO:0007669"/>
    <property type="project" value="UniProtKB-KW"/>
</dbReference>
<dbReference type="InterPro" id="IPR036412">
    <property type="entry name" value="HAD-like_sf"/>
</dbReference>
<dbReference type="OrthoDB" id="9803141at2"/>
<dbReference type="InterPro" id="IPR023214">
    <property type="entry name" value="HAD_sf"/>
</dbReference>
<protein>
    <submittedName>
        <fullName evidence="1">Putative hydrolase of the HAD superfamily</fullName>
    </submittedName>
</protein>
<dbReference type="Gene3D" id="3.40.50.1000">
    <property type="entry name" value="HAD superfamily/HAD-like"/>
    <property type="match status" value="1"/>
</dbReference>
<dbReference type="NCBIfam" id="TIGR01993">
    <property type="entry name" value="Pyr-5-nucltdase"/>
    <property type="match status" value="1"/>
</dbReference>
<dbReference type="SFLD" id="SFLDG01132">
    <property type="entry name" value="C1.5.3:_5'-Nucleotidase_Like"/>
    <property type="match status" value="1"/>
</dbReference>
<dbReference type="PANTHER" id="PTHR12725:SF117">
    <property type="entry name" value="HALOACID DEHALOGENASE-LIKE HYDROLASE"/>
    <property type="match status" value="1"/>
</dbReference>
<dbReference type="AlphaFoldDB" id="A0A1I6GLG7"/>
<keyword evidence="2" id="KW-1185">Reference proteome</keyword>